<dbReference type="Gene3D" id="1.10.510.10">
    <property type="entry name" value="Transferase(Phosphotransferase) domain 1"/>
    <property type="match status" value="1"/>
</dbReference>
<evidence type="ECO:0008006" key="3">
    <source>
        <dbReference type="Google" id="ProtNLM"/>
    </source>
</evidence>
<evidence type="ECO:0000313" key="1">
    <source>
        <dbReference type="EMBL" id="KDO22845.1"/>
    </source>
</evidence>
<gene>
    <name evidence="1" type="ORF">SPRG_11982</name>
</gene>
<dbReference type="SUPFAM" id="SSF56112">
    <property type="entry name" value="Protein kinase-like (PK-like)"/>
    <property type="match status" value="1"/>
</dbReference>
<dbReference type="KEGG" id="spar:SPRG_11982"/>
<sequence length="260" mass="28464">MTLQLLYIVVNALVDLHAHSLVHGHLSSYNVFLSPTEFFQVGVPGTSVTDDALLGWTAPRCSQATRDHDDLEDEVAMTMAVVYGGLRPALRDDCEQWYRDLVDRCVAANPAHRPTATDINDGHSRDTVAALTTKYAGRVPAKDVILRDGYATADYVEDSCLLGQLGIEQACNESGVMFDMTLTTAFEALDGCFLSFYSTCDVAVVPITSASTRSSSLPAVVWSRQDSLCSERVATCVDLAVEYLQLLLNWRRPRGPNKVP</sequence>
<proteinExistence type="predicted"/>
<dbReference type="VEuPathDB" id="FungiDB:SPRG_11982"/>
<evidence type="ECO:0000313" key="2">
    <source>
        <dbReference type="Proteomes" id="UP000030745"/>
    </source>
</evidence>
<protein>
    <recommendedName>
        <fullName evidence="3">Protein kinase domain-containing protein</fullName>
    </recommendedName>
</protein>
<dbReference type="EMBL" id="KK583261">
    <property type="protein sequence ID" value="KDO22845.1"/>
    <property type="molecule type" value="Genomic_DNA"/>
</dbReference>
<keyword evidence="2" id="KW-1185">Reference proteome</keyword>
<organism evidence="1 2">
    <name type="scientific">Saprolegnia parasitica (strain CBS 223.65)</name>
    <dbReference type="NCBI Taxonomy" id="695850"/>
    <lineage>
        <taxon>Eukaryota</taxon>
        <taxon>Sar</taxon>
        <taxon>Stramenopiles</taxon>
        <taxon>Oomycota</taxon>
        <taxon>Saprolegniomycetes</taxon>
        <taxon>Saprolegniales</taxon>
        <taxon>Saprolegniaceae</taxon>
        <taxon>Saprolegnia</taxon>
    </lineage>
</organism>
<name>A0A067C151_SAPPC</name>
<dbReference type="AlphaFoldDB" id="A0A067C151"/>
<dbReference type="Proteomes" id="UP000030745">
    <property type="component" value="Unassembled WGS sequence"/>
</dbReference>
<dbReference type="InterPro" id="IPR011009">
    <property type="entry name" value="Kinase-like_dom_sf"/>
</dbReference>
<reference evidence="1 2" key="1">
    <citation type="journal article" date="2013" name="PLoS Genet.">
        <title>Distinctive expansion of potential virulence genes in the genome of the oomycete fish pathogen Saprolegnia parasitica.</title>
        <authorList>
            <person name="Jiang R.H."/>
            <person name="de Bruijn I."/>
            <person name="Haas B.J."/>
            <person name="Belmonte R."/>
            <person name="Lobach L."/>
            <person name="Christie J."/>
            <person name="van den Ackerveken G."/>
            <person name="Bottin A."/>
            <person name="Bulone V."/>
            <person name="Diaz-Moreno S.M."/>
            <person name="Dumas B."/>
            <person name="Fan L."/>
            <person name="Gaulin E."/>
            <person name="Govers F."/>
            <person name="Grenville-Briggs L.J."/>
            <person name="Horner N.R."/>
            <person name="Levin J.Z."/>
            <person name="Mammella M."/>
            <person name="Meijer H.J."/>
            <person name="Morris P."/>
            <person name="Nusbaum C."/>
            <person name="Oome S."/>
            <person name="Phillips A.J."/>
            <person name="van Rooyen D."/>
            <person name="Rzeszutek E."/>
            <person name="Saraiva M."/>
            <person name="Secombes C.J."/>
            <person name="Seidl M.F."/>
            <person name="Snel B."/>
            <person name="Stassen J.H."/>
            <person name="Sykes S."/>
            <person name="Tripathy S."/>
            <person name="van den Berg H."/>
            <person name="Vega-Arreguin J.C."/>
            <person name="Wawra S."/>
            <person name="Young S.K."/>
            <person name="Zeng Q."/>
            <person name="Dieguez-Uribeondo J."/>
            <person name="Russ C."/>
            <person name="Tyler B.M."/>
            <person name="van West P."/>
        </authorList>
    </citation>
    <scope>NUCLEOTIDE SEQUENCE [LARGE SCALE GENOMIC DNA]</scope>
    <source>
        <strain evidence="1 2">CBS 223.65</strain>
    </source>
</reference>
<accession>A0A067C151</accession>
<dbReference type="GeneID" id="24133984"/>
<dbReference type="RefSeq" id="XP_012206402.1">
    <property type="nucleotide sequence ID" value="XM_012351012.1"/>
</dbReference>